<dbReference type="SUPFAM" id="SSF48452">
    <property type="entry name" value="TPR-like"/>
    <property type="match status" value="1"/>
</dbReference>
<dbReference type="InterPro" id="IPR011990">
    <property type="entry name" value="TPR-like_helical_dom_sf"/>
</dbReference>
<dbReference type="AlphaFoldDB" id="A0A1I4I3E4"/>
<protein>
    <recommendedName>
        <fullName evidence="3">Tetratricopeptide repeat-containing protein</fullName>
    </recommendedName>
</protein>
<evidence type="ECO:0008006" key="3">
    <source>
        <dbReference type="Google" id="ProtNLM"/>
    </source>
</evidence>
<accession>A0A1I4I3E4</accession>
<organism evidence="1 2">
    <name type="scientific">Rugamonas rubra</name>
    <dbReference type="NCBI Taxonomy" id="758825"/>
    <lineage>
        <taxon>Bacteria</taxon>
        <taxon>Pseudomonadati</taxon>
        <taxon>Pseudomonadota</taxon>
        <taxon>Betaproteobacteria</taxon>
        <taxon>Burkholderiales</taxon>
        <taxon>Oxalobacteraceae</taxon>
        <taxon>Telluria group</taxon>
        <taxon>Rugamonas</taxon>
    </lineage>
</organism>
<dbReference type="RefSeq" id="WP_245774044.1">
    <property type="nucleotide sequence ID" value="NZ_FOTW01000004.1"/>
</dbReference>
<sequence length="459" mass="50173">MSRTRLLLPTADAPAARPAAPVRLGAPVRGRVSARLAALLAALLASSLLAGAPARGAPAGDAAPAAAAASAEADGATESQLLYQQALQSISEGRKNDASEALSRVIEQEPLHAGAWLDLALIQCALGHADEAERLFAAIEVRFNPPDGIIELIAEARAAGCHNWQPHSQSSFSFSRGIDQNVNQGSAATSYLVNQGGVEVELPQPLDFQPKHDQFSLLSADYLRDLTPNGSSGFVQLQARRYDRLRQFDSNSLFVGADTPWRFGRWTVRGSATLGLITLGNQLYQRQSQLQARIGPPLPLPNSLQFHLTAGLTHVEYLTLNNFNANTAELRGQLSYRNEDDYASASLGLLDDRALAARPGGDRRGLQAGVQWRRRLVGELTGELAYSHQRWNGSSAYSPGFLDSVRDQRTDIWRATLSYPLSRTQTLQIEARQVRNKESISIFQYNDRQLQISWQWFSP</sequence>
<reference evidence="1 2" key="1">
    <citation type="submission" date="2016-10" db="EMBL/GenBank/DDBJ databases">
        <authorList>
            <person name="de Groot N.N."/>
        </authorList>
    </citation>
    <scope>NUCLEOTIDE SEQUENCE [LARGE SCALE GENOMIC DNA]</scope>
    <source>
        <strain evidence="1 2">ATCC 43154</strain>
    </source>
</reference>
<keyword evidence="2" id="KW-1185">Reference proteome</keyword>
<dbReference type="EMBL" id="FOTW01000004">
    <property type="protein sequence ID" value="SFL48895.1"/>
    <property type="molecule type" value="Genomic_DNA"/>
</dbReference>
<evidence type="ECO:0000313" key="2">
    <source>
        <dbReference type="Proteomes" id="UP000199470"/>
    </source>
</evidence>
<proteinExistence type="predicted"/>
<dbReference type="STRING" id="758825.SAMN02982985_00438"/>
<name>A0A1I4I3E4_9BURK</name>
<gene>
    <name evidence="1" type="ORF">SAMN02982985_00438</name>
</gene>
<dbReference type="Pfam" id="PF14559">
    <property type="entry name" value="TPR_19"/>
    <property type="match status" value="1"/>
</dbReference>
<evidence type="ECO:0000313" key="1">
    <source>
        <dbReference type="EMBL" id="SFL48895.1"/>
    </source>
</evidence>
<dbReference type="Proteomes" id="UP000199470">
    <property type="component" value="Unassembled WGS sequence"/>
</dbReference>
<dbReference type="Gene3D" id="1.25.40.10">
    <property type="entry name" value="Tetratricopeptide repeat domain"/>
    <property type="match status" value="1"/>
</dbReference>